<protein>
    <submittedName>
        <fullName evidence="3">Uncharacterized protein</fullName>
    </submittedName>
</protein>
<dbReference type="PRINTS" id="PR01217">
    <property type="entry name" value="PRICHEXTENSN"/>
</dbReference>
<dbReference type="PROSITE" id="PS51257">
    <property type="entry name" value="PROKAR_LIPOPROTEIN"/>
    <property type="match status" value="1"/>
</dbReference>
<sequence length="184" mass="18588">MKTAILTMTLCLTAVVAGCSSTPAGPPTAASPTFPTTAPTTAPTTSPTTSPPTTSPAPTSPVKAKIKTSKPEPVSGTASARPLDPVPAPTDPECAPAVILPVAAKLVDDPAIGLKVEAVEIPVCRNGYARVFTVPARTAQRFEGDQLFLRAVDGAWKLVERGASIDCGDEGLSPAVAEACAALS</sequence>
<evidence type="ECO:0000313" key="3">
    <source>
        <dbReference type="EMBL" id="MBO3742681.1"/>
    </source>
</evidence>
<feature type="chain" id="PRO_5045559260" evidence="2">
    <location>
        <begin position="30"/>
        <end position="184"/>
    </location>
</feature>
<evidence type="ECO:0000256" key="2">
    <source>
        <dbReference type="SAM" id="SignalP"/>
    </source>
</evidence>
<dbReference type="RefSeq" id="WP_208471874.1">
    <property type="nucleotide sequence ID" value="NZ_JAGFNS010000030.1"/>
</dbReference>
<feature type="compositionally biased region" description="Pro residues" evidence="1">
    <location>
        <begin position="49"/>
        <end position="59"/>
    </location>
</feature>
<dbReference type="EMBL" id="JAGFNS010000030">
    <property type="protein sequence ID" value="MBO3742681.1"/>
    <property type="molecule type" value="Genomic_DNA"/>
</dbReference>
<comment type="caution">
    <text evidence="3">The sequence shown here is derived from an EMBL/GenBank/DDBJ whole genome shotgun (WGS) entry which is preliminary data.</text>
</comment>
<name>A0ABS3UVS6_9ACTN</name>
<evidence type="ECO:0000256" key="1">
    <source>
        <dbReference type="SAM" id="MobiDB-lite"/>
    </source>
</evidence>
<feature type="region of interest" description="Disordered" evidence="1">
    <location>
        <begin position="21"/>
        <end position="88"/>
    </location>
</feature>
<organism evidence="3 4">
    <name type="scientific">Actinoplanes flavus</name>
    <dbReference type="NCBI Taxonomy" id="2820290"/>
    <lineage>
        <taxon>Bacteria</taxon>
        <taxon>Bacillati</taxon>
        <taxon>Actinomycetota</taxon>
        <taxon>Actinomycetes</taxon>
        <taxon>Micromonosporales</taxon>
        <taxon>Micromonosporaceae</taxon>
        <taxon>Actinoplanes</taxon>
    </lineage>
</organism>
<evidence type="ECO:0000313" key="4">
    <source>
        <dbReference type="Proteomes" id="UP000679690"/>
    </source>
</evidence>
<accession>A0ABS3UVS6</accession>
<keyword evidence="4" id="KW-1185">Reference proteome</keyword>
<feature type="compositionally biased region" description="Low complexity" evidence="1">
    <location>
        <begin position="21"/>
        <end position="48"/>
    </location>
</feature>
<feature type="signal peptide" evidence="2">
    <location>
        <begin position="1"/>
        <end position="29"/>
    </location>
</feature>
<reference evidence="3 4" key="1">
    <citation type="submission" date="2021-03" db="EMBL/GenBank/DDBJ databases">
        <title>Actinoplanes flavus sp. nov., a novel actinomycete isolated from Coconut Palm rhizosphere soil.</title>
        <authorList>
            <person name="Luo X."/>
        </authorList>
    </citation>
    <scope>NUCLEOTIDE SEQUENCE [LARGE SCALE GENOMIC DNA]</scope>
    <source>
        <strain evidence="3 4">NEAU-H7</strain>
    </source>
</reference>
<keyword evidence="2" id="KW-0732">Signal</keyword>
<dbReference type="Proteomes" id="UP000679690">
    <property type="component" value="Unassembled WGS sequence"/>
</dbReference>
<gene>
    <name evidence="3" type="ORF">J5X75_34735</name>
</gene>
<proteinExistence type="predicted"/>